<evidence type="ECO:0000256" key="5">
    <source>
        <dbReference type="ARBA" id="ARBA00022553"/>
    </source>
</evidence>
<dbReference type="SUPFAM" id="SSF47336">
    <property type="entry name" value="ACP-like"/>
    <property type="match status" value="1"/>
</dbReference>
<dbReference type="InterPro" id="IPR016039">
    <property type="entry name" value="Thiolase-like"/>
</dbReference>
<feature type="domain" description="Carrier" evidence="9">
    <location>
        <begin position="1108"/>
        <end position="1186"/>
    </location>
</feature>
<comment type="function">
    <text evidence="8">Involved in production of the polyketide antibiotic thailandamide.</text>
</comment>
<keyword evidence="6 11" id="KW-0808">Transferase</keyword>
<dbReference type="EC" id="2.3.1.41" evidence="11"/>
<dbReference type="FunFam" id="3.40.47.10:FF:000019">
    <property type="entry name" value="Polyketide synthase type I"/>
    <property type="match status" value="1"/>
</dbReference>
<dbReference type="InterPro" id="IPR050091">
    <property type="entry name" value="PKS_NRPS_Biosynth_Enz"/>
</dbReference>
<dbReference type="Gene3D" id="1.10.1200.10">
    <property type="entry name" value="ACP-like"/>
    <property type="match status" value="1"/>
</dbReference>
<dbReference type="Gene3D" id="3.40.50.720">
    <property type="entry name" value="NAD(P)-binding Rossmann-like Domain"/>
    <property type="match status" value="1"/>
</dbReference>
<dbReference type="PROSITE" id="PS00606">
    <property type="entry name" value="KS3_1"/>
    <property type="match status" value="2"/>
</dbReference>
<dbReference type="InterPro" id="IPR018201">
    <property type="entry name" value="Ketoacyl_synth_AS"/>
</dbReference>
<dbReference type="Pfam" id="PF02801">
    <property type="entry name" value="Ketoacyl-synt_C"/>
    <property type="match status" value="2"/>
</dbReference>
<dbReference type="Pfam" id="PF22336">
    <property type="entry name" value="RhiE-like_linker"/>
    <property type="match status" value="1"/>
</dbReference>
<keyword evidence="4" id="KW-0963">Cytoplasm</keyword>
<dbReference type="GO" id="GO:0004315">
    <property type="term" value="F:3-oxoacyl-[acyl-carrier-protein] synthase activity"/>
    <property type="evidence" value="ECO:0007669"/>
    <property type="project" value="UniProtKB-EC"/>
</dbReference>
<dbReference type="InterPro" id="IPR020841">
    <property type="entry name" value="PKS_Beta-ketoAc_synthase_dom"/>
</dbReference>
<dbReference type="CDD" id="cd08953">
    <property type="entry name" value="KR_2_SDR_x"/>
    <property type="match status" value="1"/>
</dbReference>
<dbReference type="GO" id="GO:0031177">
    <property type="term" value="F:phosphopantetheine binding"/>
    <property type="evidence" value="ECO:0007669"/>
    <property type="project" value="InterPro"/>
</dbReference>
<comment type="subcellular location">
    <subcellularLocation>
        <location evidence="1">Cytoplasm</location>
    </subcellularLocation>
</comment>
<dbReference type="GO" id="GO:0071770">
    <property type="term" value="P:DIM/DIP cell wall layer assembly"/>
    <property type="evidence" value="ECO:0007669"/>
    <property type="project" value="TreeGrafter"/>
</dbReference>
<dbReference type="InterPro" id="IPR057326">
    <property type="entry name" value="KR_dom"/>
</dbReference>
<keyword evidence="3" id="KW-0596">Phosphopantetheine</keyword>
<dbReference type="InterPro" id="IPR014030">
    <property type="entry name" value="Ketoacyl_synth_N"/>
</dbReference>
<dbReference type="InterPro" id="IPR054514">
    <property type="entry name" value="RhiE-like_linker"/>
</dbReference>
<dbReference type="EMBL" id="CP001699">
    <property type="protein sequence ID" value="ACU62723.1"/>
    <property type="molecule type" value="Genomic_DNA"/>
</dbReference>
<dbReference type="InterPro" id="IPR014031">
    <property type="entry name" value="Ketoacyl_synth_C"/>
</dbReference>
<evidence type="ECO:0000256" key="8">
    <source>
        <dbReference type="ARBA" id="ARBA00054155"/>
    </source>
</evidence>
<dbReference type="GO" id="GO:0005737">
    <property type="term" value="C:cytoplasm"/>
    <property type="evidence" value="ECO:0007669"/>
    <property type="project" value="UniProtKB-SubCell"/>
</dbReference>
<keyword evidence="11" id="KW-0012">Acyltransferase</keyword>
<evidence type="ECO:0000256" key="6">
    <source>
        <dbReference type="ARBA" id="ARBA00022679"/>
    </source>
</evidence>
<sequence>MDSLAILKALSTGAISAGAAREALKQLAAAPVSVTPEIDRRPTPEPIAIIGMSGRYPDAPDVKTYWNNLVAGKNAVREIPLSRWDVPSFYDPRPLQKGKVYCKWLGMLDDIAEFDPLFFSLSPGEAEWMDPQHRIFLQEAYKAFEDAGYAGEVLNEQKCGVYLGIMSNEYAFLQHQLQPGIAGATGNSYSIAAARIAYFLNLKGPAIAVDTACSSSLVAIHLACQALRNRETDMALAGGVSLYLTPESYISMCSAGMLSKDGQCKAMDNSANGFVPGEGAGAVILKRLKDAEADNDNILGVIIGSGINQDGRTNGITAPSMNSQAALLRDIYAGYKIHPETISYVELHGTGTKLGDPIELEALSTVFREHTSRPHFCGLGSVKSNIGHTSAAAGVASVQKVLLSMHSQALPPTLHVTRPNEHFKFEQSPFYICDTLRPWDSRGERRRAGISSFGFSGTNAHLVVEEYQPVPKIRPTESISVLASVFVLSAKTEEQLKVYAGIMRQFLEAHTTLNFTDLLYTLQIGRDAMDYRLAFAAAGIADAIGKLSAFLNGHNNGSFFTGQLSGKAAPANGNGATLSRLWANGASVDWQVFYEKVKPRRISLPTYPFAKEVYWIAASEQKQPVQERPYRIIHKTWEEQVINTSNAFHGKLLVLATTPMLSLANEIKRQYNDIDIIDPVSSALPEGGMPAAYTGLIDLTGCDEAAEQALTGLALLQQLISAGNRPLTMIGVTQGLETIGGKSSGQTGALRAGLFRMLQAEYRYLNAIHLDIEKEGSTALQAAHILSELRVAGIHPEICIREGKRYRAVLTAKKIEKDINIPAFPAGGVLLVTGGTRGIGLECARHFVKKYGARKVVLTGREALPPEEQWSVLLQSDSVLSRKLKAIQALRAEGVTVWVRAVALDDATAVNTLMAEIRTSLGNIGGVLHCAGMVDLENPAFIRKSVHAIREVLVPKVAGLRSLFQSVSKDPLQFFVLFSSVAGIIPTLGAGQSDYAMANAYMDYFAAAAQASFPVVSIQWPSWKETGFGEVKSPAYQQTGLISHSNAEGLLLLEQVISGAYGPVILPAIVDTSRFKPETWLEYPKRVMAVSQSQHTEYVAVSPINEGDLTTVVEGWLMNLLAAELRMDVSRLRRDKEFQIYGVDSIILAQLVSKIDHQFETIHLDPSVFLEYPTIAGMSAYLLDNYPKEMASLQIVNTATPVVENLPTTHIKKRIAIVGMACHFPDANDITAYWENLRQGKDSIREVPVSRWDWRQHYDPLGQQQGKSRSKWGAFLPEIEAFDPAAFNIAPALAPYIDPIQRQWLEVSTTAIADAGYEKEALWGKQIGVFAGARAGNFAYKYNSPVKDRIVGTGQNFITAHLAHIYNFKGPNIVVDTACSSTLTAVHLAVKSILSGESEMALAGGVDILLDEGVFIGLSDAGVLSKDGRCRTFDAGADGIGLGEGCGVLVLKPLDAAIRDNNKIYGVIDGSAINNDGNTMGVTTPNPEAQRSLIAAAIQDAGVLPSTVSYVETHGTGTLIGDPIELKALTQLFSQYTDRKQYCGVGSVKSNIGHLLSAAGAASIVKVLLSIVHTQIPPTLHCDHPNPRFSFDASPFYPVRALQPWNGPDGICRAGISSFGLGGNNAHLIISNEGVPASHIATLQPRLKPVRFNRKRYWPEDVVNNSQQQMPAPVSVTTATEAVVNDFMKLFEVKEV</sequence>
<dbReference type="SMART" id="SM00825">
    <property type="entry name" value="PKS_KS"/>
    <property type="match status" value="2"/>
</dbReference>
<reference evidence="12" key="1">
    <citation type="submission" date="2009-08" db="EMBL/GenBank/DDBJ databases">
        <title>The complete genome of Chitinophaga pinensis DSM 2588.</title>
        <authorList>
            <consortium name="US DOE Joint Genome Institute (JGI-PGF)"/>
            <person name="Lucas S."/>
            <person name="Copeland A."/>
            <person name="Lapidus A."/>
            <person name="Glavina del Rio T."/>
            <person name="Dalin E."/>
            <person name="Tice H."/>
            <person name="Bruce D."/>
            <person name="Goodwin L."/>
            <person name="Pitluck S."/>
            <person name="Kyrpides N."/>
            <person name="Mavromatis K."/>
            <person name="Ivanova N."/>
            <person name="Mikhailova N."/>
            <person name="Sims D."/>
            <person name="Meinche L."/>
            <person name="Brettin T."/>
            <person name="Detter J.C."/>
            <person name="Han C."/>
            <person name="Larimer F."/>
            <person name="Land M."/>
            <person name="Hauser L."/>
            <person name="Markowitz V."/>
            <person name="Cheng J.-F."/>
            <person name="Hugenholtz P."/>
            <person name="Woyke T."/>
            <person name="Wu D."/>
            <person name="Spring S."/>
            <person name="Klenk H.-P."/>
            <person name="Eisen J.A."/>
        </authorList>
    </citation>
    <scope>NUCLEOTIDE SEQUENCE [LARGE SCALE GENOMIC DNA]</scope>
    <source>
        <strain evidence="12">ATCC 43595 / DSM 2588 / LMG 13176 / NBRC 15968 / NCIMB 11800 / UQM 2034</strain>
    </source>
</reference>
<dbReference type="GO" id="GO:0005886">
    <property type="term" value="C:plasma membrane"/>
    <property type="evidence" value="ECO:0007669"/>
    <property type="project" value="TreeGrafter"/>
</dbReference>
<dbReference type="RefSeq" id="WP_012792891.1">
    <property type="nucleotide sequence ID" value="NC_013132.1"/>
</dbReference>
<feature type="domain" description="Ketosynthase family 3 (KS3)" evidence="10">
    <location>
        <begin position="1212"/>
        <end position="1632"/>
    </location>
</feature>
<dbReference type="GO" id="GO:0004312">
    <property type="term" value="F:fatty acid synthase activity"/>
    <property type="evidence" value="ECO:0007669"/>
    <property type="project" value="TreeGrafter"/>
</dbReference>
<dbReference type="PROSITE" id="PS52004">
    <property type="entry name" value="KS3_2"/>
    <property type="match status" value="2"/>
</dbReference>
<accession>A0A979G8R1</accession>
<keyword evidence="5" id="KW-0597">Phosphoprotein</keyword>
<evidence type="ECO:0000256" key="3">
    <source>
        <dbReference type="ARBA" id="ARBA00022450"/>
    </source>
</evidence>
<dbReference type="SMART" id="SM01294">
    <property type="entry name" value="PKS_PP_betabranch"/>
    <property type="match status" value="1"/>
</dbReference>
<dbReference type="EC" id="2.3.1.94" evidence="11"/>
<dbReference type="InterPro" id="IPR020806">
    <property type="entry name" value="PKS_PP-bd"/>
</dbReference>
<dbReference type="Gene3D" id="3.40.47.10">
    <property type="match status" value="2"/>
</dbReference>
<dbReference type="Gene3D" id="1.10.1240.100">
    <property type="match status" value="1"/>
</dbReference>
<dbReference type="OrthoDB" id="4317020at2"/>
<dbReference type="Proteomes" id="UP000002215">
    <property type="component" value="Chromosome"/>
</dbReference>
<dbReference type="InterPro" id="IPR036291">
    <property type="entry name" value="NAD(P)-bd_dom_sf"/>
</dbReference>
<dbReference type="CDD" id="cd00833">
    <property type="entry name" value="PKS"/>
    <property type="match status" value="2"/>
</dbReference>
<evidence type="ECO:0000256" key="4">
    <source>
        <dbReference type="ARBA" id="ARBA00022490"/>
    </source>
</evidence>
<reference evidence="11 12" key="2">
    <citation type="journal article" date="2010" name="Stand. Genomic Sci.">
        <title>Complete genome sequence of Chitinophaga pinensis type strain (UQM 2034).</title>
        <authorList>
            <person name="Glavina Del Rio T."/>
            <person name="Abt B."/>
            <person name="Spring S."/>
            <person name="Lapidus A."/>
            <person name="Nolan M."/>
            <person name="Tice H."/>
            <person name="Copeland A."/>
            <person name="Cheng J.F."/>
            <person name="Chen F."/>
            <person name="Bruce D."/>
            <person name="Goodwin L."/>
            <person name="Pitluck S."/>
            <person name="Ivanova N."/>
            <person name="Mavromatis K."/>
            <person name="Mikhailova N."/>
            <person name="Pati A."/>
            <person name="Chen A."/>
            <person name="Palaniappan K."/>
            <person name="Land M."/>
            <person name="Hauser L."/>
            <person name="Chang Y.J."/>
            <person name="Jeffries C.D."/>
            <person name="Chain P."/>
            <person name="Saunders E."/>
            <person name="Detter J.C."/>
            <person name="Brettin T."/>
            <person name="Rohde M."/>
            <person name="Goker M."/>
            <person name="Bristow J."/>
            <person name="Eisen J.A."/>
            <person name="Markowitz V."/>
            <person name="Hugenholtz P."/>
            <person name="Kyrpides N.C."/>
            <person name="Klenk H.P."/>
            <person name="Lucas S."/>
        </authorList>
    </citation>
    <scope>NUCLEOTIDE SEQUENCE [LARGE SCALE GENOMIC DNA]</scope>
    <source>
        <strain evidence="12">ATCC 43595 / DSM 2588 / LMG 13176 / NBRC 15968 / NCIMB 11800 / UQM 2034</strain>
    </source>
</reference>
<dbReference type="SUPFAM" id="SSF51735">
    <property type="entry name" value="NAD(P)-binding Rossmann-fold domains"/>
    <property type="match status" value="2"/>
</dbReference>
<organism evidence="11 12">
    <name type="scientific">Chitinophaga pinensis (strain ATCC 43595 / DSM 2588 / LMG 13176 / NBRC 15968 / NCIMB 11800 / UQM 2034)</name>
    <dbReference type="NCBI Taxonomy" id="485918"/>
    <lineage>
        <taxon>Bacteria</taxon>
        <taxon>Pseudomonadati</taxon>
        <taxon>Bacteroidota</taxon>
        <taxon>Chitinophagia</taxon>
        <taxon>Chitinophagales</taxon>
        <taxon>Chitinophagaceae</taxon>
        <taxon>Chitinophaga</taxon>
    </lineage>
</organism>
<dbReference type="InterPro" id="IPR013968">
    <property type="entry name" value="PKS_KR"/>
</dbReference>
<protein>
    <submittedName>
        <fullName evidence="11">Erythronolide synthase, Beta-ketoacyl-acyl-carrier-protein synthase I</fullName>
        <ecNumber evidence="11">2.3.1.41</ecNumber>
        <ecNumber evidence="11">2.3.1.94</ecNumber>
    </submittedName>
</protein>
<gene>
    <name evidence="11" type="ordered locus">Cpin_5292</name>
</gene>
<keyword evidence="7" id="KW-0677">Repeat</keyword>
<dbReference type="GO" id="GO:0047879">
    <property type="term" value="F:erythronolide synthase activity"/>
    <property type="evidence" value="ECO:0007669"/>
    <property type="project" value="UniProtKB-EC"/>
</dbReference>
<dbReference type="SUPFAM" id="SSF53901">
    <property type="entry name" value="Thiolase-like"/>
    <property type="match status" value="2"/>
</dbReference>
<evidence type="ECO:0000313" key="12">
    <source>
        <dbReference type="Proteomes" id="UP000002215"/>
    </source>
</evidence>
<name>A0A979G8R1_CHIPD</name>
<dbReference type="Pfam" id="PF08659">
    <property type="entry name" value="KR"/>
    <property type="match status" value="1"/>
</dbReference>
<evidence type="ECO:0000256" key="1">
    <source>
        <dbReference type="ARBA" id="ARBA00004496"/>
    </source>
</evidence>
<dbReference type="PROSITE" id="PS50075">
    <property type="entry name" value="CARRIER"/>
    <property type="match status" value="1"/>
</dbReference>
<comment type="pathway">
    <text evidence="2">Antibiotic biosynthesis.</text>
</comment>
<evidence type="ECO:0000259" key="10">
    <source>
        <dbReference type="PROSITE" id="PS52004"/>
    </source>
</evidence>
<dbReference type="SMART" id="SM00822">
    <property type="entry name" value="PKS_KR"/>
    <property type="match status" value="1"/>
</dbReference>
<dbReference type="InterPro" id="IPR009081">
    <property type="entry name" value="PP-bd_ACP"/>
</dbReference>
<dbReference type="PANTHER" id="PTHR43775:SF37">
    <property type="entry name" value="SI:DKEY-61P9.11"/>
    <property type="match status" value="1"/>
</dbReference>
<dbReference type="InterPro" id="IPR036736">
    <property type="entry name" value="ACP-like_sf"/>
</dbReference>
<dbReference type="SMART" id="SM00823">
    <property type="entry name" value="PKS_PP"/>
    <property type="match status" value="1"/>
</dbReference>
<dbReference type="Pfam" id="PF00550">
    <property type="entry name" value="PP-binding"/>
    <property type="match status" value="1"/>
</dbReference>
<dbReference type="GO" id="GO:0006633">
    <property type="term" value="P:fatty acid biosynthetic process"/>
    <property type="evidence" value="ECO:0007669"/>
    <property type="project" value="InterPro"/>
</dbReference>
<dbReference type="KEGG" id="cpi:Cpin_5292"/>
<proteinExistence type="predicted"/>
<evidence type="ECO:0000313" key="11">
    <source>
        <dbReference type="EMBL" id="ACU62723.1"/>
    </source>
</evidence>
<dbReference type="PANTHER" id="PTHR43775">
    <property type="entry name" value="FATTY ACID SYNTHASE"/>
    <property type="match status" value="1"/>
</dbReference>
<evidence type="ECO:0000256" key="7">
    <source>
        <dbReference type="ARBA" id="ARBA00022737"/>
    </source>
</evidence>
<evidence type="ECO:0000256" key="2">
    <source>
        <dbReference type="ARBA" id="ARBA00004792"/>
    </source>
</evidence>
<feature type="domain" description="Ketosynthase family 3 (KS3)" evidence="10">
    <location>
        <begin position="44"/>
        <end position="466"/>
    </location>
</feature>
<evidence type="ECO:0000259" key="9">
    <source>
        <dbReference type="PROSITE" id="PS50075"/>
    </source>
</evidence>
<dbReference type="Pfam" id="PF00109">
    <property type="entry name" value="ketoacyl-synt"/>
    <property type="match status" value="2"/>
</dbReference>